<comment type="caution">
    <text evidence="5">The sequence shown here is derived from an EMBL/GenBank/DDBJ whole genome shotgun (WGS) entry which is preliminary data.</text>
</comment>
<sequence>MSVYSRAVSLLLLAVLRVAHGDSSHQLHFRKADAQTLRVVAGLKGHHYHQPVGCGNDGHLVADQGFWFSNFTVGASQNLELLVDTGSTSVIINSGLYHPSPGGIKTGKPFQISYGTTNSDGTGDVTANGTIYKDIVSQHGGGGGAKLLVRHQGLGDIKSPASPAPLPHDGIVGFCGSAESSALGETPFIHNLCDQGVLSSCRFGLALHTNLTGDIYYGALPTDLLAHDLVSAPIHREWTIRDALALTLNGKIIRPSVNISTDSGRAVVLGPTDQVTQLFEAAGVQVVRSGDGTVTTVTGYYDCRAPPKIGFSLGGQTFDIVPAALAYARRGNNCTASVKGASSLDNWWLIGQPFFQGRYVDHDIQAQRMGFANLK</sequence>
<evidence type="ECO:0000259" key="4">
    <source>
        <dbReference type="PROSITE" id="PS51767"/>
    </source>
</evidence>
<dbReference type="PANTHER" id="PTHR47966">
    <property type="entry name" value="BETA-SITE APP-CLEAVING ENZYME, ISOFORM A-RELATED"/>
    <property type="match status" value="1"/>
</dbReference>
<proteinExistence type="inferred from homology"/>
<dbReference type="InterPro" id="IPR001461">
    <property type="entry name" value="Aspartic_peptidase_A1"/>
</dbReference>
<feature type="chain" id="PRO_5040510677" description="Peptidase A1 domain-containing protein" evidence="3">
    <location>
        <begin position="22"/>
        <end position="375"/>
    </location>
</feature>
<dbReference type="InterPro" id="IPR034164">
    <property type="entry name" value="Pepsin-like_dom"/>
</dbReference>
<evidence type="ECO:0000313" key="5">
    <source>
        <dbReference type="EMBL" id="KAG5995117.1"/>
    </source>
</evidence>
<evidence type="ECO:0000256" key="2">
    <source>
        <dbReference type="ARBA" id="ARBA00022750"/>
    </source>
</evidence>
<evidence type="ECO:0000256" key="3">
    <source>
        <dbReference type="SAM" id="SignalP"/>
    </source>
</evidence>
<dbReference type="EMBL" id="SRPW01002174">
    <property type="protein sequence ID" value="KAG5995117.1"/>
    <property type="molecule type" value="Genomic_DNA"/>
</dbReference>
<dbReference type="GO" id="GO:0006508">
    <property type="term" value="P:proteolysis"/>
    <property type="evidence" value="ECO:0007669"/>
    <property type="project" value="InterPro"/>
</dbReference>
<dbReference type="Proteomes" id="UP000748025">
    <property type="component" value="Unassembled WGS sequence"/>
</dbReference>
<dbReference type="Pfam" id="PF00026">
    <property type="entry name" value="Asp"/>
    <property type="match status" value="1"/>
</dbReference>
<evidence type="ECO:0000313" key="6">
    <source>
        <dbReference type="Proteomes" id="UP000748025"/>
    </source>
</evidence>
<dbReference type="CDD" id="cd05471">
    <property type="entry name" value="pepsin_like"/>
    <property type="match status" value="1"/>
</dbReference>
<feature type="signal peptide" evidence="3">
    <location>
        <begin position="1"/>
        <end position="21"/>
    </location>
</feature>
<dbReference type="InterPro" id="IPR001969">
    <property type="entry name" value="Aspartic_peptidase_AS"/>
</dbReference>
<dbReference type="Gene3D" id="2.40.70.10">
    <property type="entry name" value="Acid Proteases"/>
    <property type="match status" value="2"/>
</dbReference>
<dbReference type="PANTHER" id="PTHR47966:SF57">
    <property type="entry name" value="PEPTIDASE A1 DOMAIN-CONTAINING PROTEIN"/>
    <property type="match status" value="1"/>
</dbReference>
<dbReference type="InterPro" id="IPR021109">
    <property type="entry name" value="Peptidase_aspartic_dom_sf"/>
</dbReference>
<accession>A0A9P7SVM2</accession>
<dbReference type="PROSITE" id="PS51767">
    <property type="entry name" value="PEPTIDASE_A1"/>
    <property type="match status" value="1"/>
</dbReference>
<dbReference type="InterPro" id="IPR033121">
    <property type="entry name" value="PEPTIDASE_A1"/>
</dbReference>
<dbReference type="SUPFAM" id="SSF50630">
    <property type="entry name" value="Acid proteases"/>
    <property type="match status" value="1"/>
</dbReference>
<dbReference type="GO" id="GO:0004190">
    <property type="term" value="F:aspartic-type endopeptidase activity"/>
    <property type="evidence" value="ECO:0007669"/>
    <property type="project" value="UniProtKB-KW"/>
</dbReference>
<comment type="similarity">
    <text evidence="1">Belongs to the peptidase A1 family.</text>
</comment>
<name>A0A9P7SVM2_9HYPO</name>
<feature type="domain" description="Peptidase A1" evidence="4">
    <location>
        <begin position="67"/>
        <end position="372"/>
    </location>
</feature>
<organism evidence="5 6">
    <name type="scientific">Claviceps pusilla</name>
    <dbReference type="NCBI Taxonomy" id="123648"/>
    <lineage>
        <taxon>Eukaryota</taxon>
        <taxon>Fungi</taxon>
        <taxon>Dikarya</taxon>
        <taxon>Ascomycota</taxon>
        <taxon>Pezizomycotina</taxon>
        <taxon>Sordariomycetes</taxon>
        <taxon>Hypocreomycetidae</taxon>
        <taxon>Hypocreales</taxon>
        <taxon>Clavicipitaceae</taxon>
        <taxon>Claviceps</taxon>
    </lineage>
</organism>
<reference evidence="5" key="1">
    <citation type="journal article" date="2020" name="bioRxiv">
        <title>Whole genome comparisons of ergot fungi reveals the divergence and evolution of species within the genus Claviceps are the result of varying mechanisms driving genome evolution and host range expansion.</title>
        <authorList>
            <person name="Wyka S.A."/>
            <person name="Mondo S.J."/>
            <person name="Liu M."/>
            <person name="Dettman J."/>
            <person name="Nalam V."/>
            <person name="Broders K.D."/>
        </authorList>
    </citation>
    <scope>NUCLEOTIDE SEQUENCE</scope>
    <source>
        <strain evidence="5">CCC 602</strain>
    </source>
</reference>
<gene>
    <name evidence="5" type="ORF">E4U43_003103</name>
</gene>
<keyword evidence="2" id="KW-0064">Aspartyl protease</keyword>
<dbReference type="AlphaFoldDB" id="A0A9P7SVM2"/>
<evidence type="ECO:0000256" key="1">
    <source>
        <dbReference type="ARBA" id="ARBA00007447"/>
    </source>
</evidence>
<protein>
    <recommendedName>
        <fullName evidence="4">Peptidase A1 domain-containing protein</fullName>
    </recommendedName>
</protein>
<keyword evidence="2" id="KW-0378">Hydrolase</keyword>
<dbReference type="OrthoDB" id="15189at2759"/>
<keyword evidence="2" id="KW-0645">Protease</keyword>
<keyword evidence="6" id="KW-1185">Reference proteome</keyword>
<keyword evidence="3" id="KW-0732">Signal</keyword>
<dbReference type="PROSITE" id="PS00141">
    <property type="entry name" value="ASP_PROTEASE"/>
    <property type="match status" value="1"/>
</dbReference>